<evidence type="ECO:0000256" key="1">
    <source>
        <dbReference type="SAM" id="Phobius"/>
    </source>
</evidence>
<dbReference type="Proteomes" id="UP000730482">
    <property type="component" value="Unassembled WGS sequence"/>
</dbReference>
<comment type="caution">
    <text evidence="2">The sequence shown here is derived from an EMBL/GenBank/DDBJ whole genome shotgun (WGS) entry which is preliminary data.</text>
</comment>
<evidence type="ECO:0000313" key="3">
    <source>
        <dbReference type="Proteomes" id="UP000730482"/>
    </source>
</evidence>
<proteinExistence type="predicted"/>
<keyword evidence="1" id="KW-1133">Transmembrane helix</keyword>
<evidence type="ECO:0000313" key="2">
    <source>
        <dbReference type="EMBL" id="MBS2547450.1"/>
    </source>
</evidence>
<evidence type="ECO:0008006" key="4">
    <source>
        <dbReference type="Google" id="ProtNLM"/>
    </source>
</evidence>
<keyword evidence="1" id="KW-0472">Membrane</keyword>
<feature type="transmembrane region" description="Helical" evidence="1">
    <location>
        <begin position="41"/>
        <end position="63"/>
    </location>
</feature>
<protein>
    <recommendedName>
        <fullName evidence="4">Transmembrane protein</fullName>
    </recommendedName>
</protein>
<organism evidence="2 3">
    <name type="scientific">Catenulispora pinistramenti</name>
    <dbReference type="NCBI Taxonomy" id="2705254"/>
    <lineage>
        <taxon>Bacteria</taxon>
        <taxon>Bacillati</taxon>
        <taxon>Actinomycetota</taxon>
        <taxon>Actinomycetes</taxon>
        <taxon>Catenulisporales</taxon>
        <taxon>Catenulisporaceae</taxon>
        <taxon>Catenulispora</taxon>
    </lineage>
</organism>
<name>A0ABS5KN67_9ACTN</name>
<keyword evidence="3" id="KW-1185">Reference proteome</keyword>
<accession>A0ABS5KN67</accession>
<dbReference type="EMBL" id="JAAFYZ010000028">
    <property type="protein sequence ID" value="MBS2547450.1"/>
    <property type="molecule type" value="Genomic_DNA"/>
</dbReference>
<gene>
    <name evidence="2" type="ORF">KGQ19_11260</name>
</gene>
<keyword evidence="1" id="KW-0812">Transmembrane</keyword>
<sequence>MMYRLAAAYAVRLSTLRERASSHLERIAKSDPEAGDALQTAIITAAFALIAIGVATIIGNAVIAKAHSISLDTPSLNTNP</sequence>
<dbReference type="RefSeq" id="WP_212009037.1">
    <property type="nucleotide sequence ID" value="NZ_JAAFYZ010000028.1"/>
</dbReference>
<reference evidence="2 3" key="1">
    <citation type="submission" date="2020-02" db="EMBL/GenBank/DDBJ databases">
        <title>Acidophilic actinobacteria isolated from forest soil.</title>
        <authorList>
            <person name="Golinska P."/>
        </authorList>
    </citation>
    <scope>NUCLEOTIDE SEQUENCE [LARGE SCALE GENOMIC DNA]</scope>
    <source>
        <strain evidence="2 3">NL8</strain>
    </source>
</reference>